<keyword evidence="13" id="KW-0204">Cytolysis</keyword>
<dbReference type="PROSITE" id="PS51257">
    <property type="entry name" value="PROKAR_LIPOPROTEIN"/>
    <property type="match status" value="1"/>
</dbReference>
<dbReference type="InterPro" id="IPR001862">
    <property type="entry name" value="MAC_perforin"/>
</dbReference>
<dbReference type="InterPro" id="IPR048831">
    <property type="entry name" value="C8A_B_C6_EGF-like"/>
</dbReference>
<comment type="subunit">
    <text evidence="24">Heterotrimer of 3 chains: alpha (C8A), beta (C8B) and gamma (C8G); the alpha and gamma chains are disulfide bonded. Component of the membrane attack complex (MAC), composed of complement C5b, C6, C7, C8A, C8B, C8G and multiple copies of the pore-forming subunit C9.</text>
</comment>
<dbReference type="EMBL" id="JAGXEW010000012">
    <property type="protein sequence ID" value="KAK1165105.1"/>
    <property type="molecule type" value="Genomic_DNA"/>
</dbReference>
<dbReference type="InterPro" id="IPR002172">
    <property type="entry name" value="LDrepeatLR_classA_rpt"/>
</dbReference>
<evidence type="ECO:0000256" key="4">
    <source>
        <dbReference type="ARBA" id="ARBA00013949"/>
    </source>
</evidence>
<sequence length="572" mass="64809">MKPVLLLHSFLYFIHLTAGCSDSEWNCTLPRRRWIRAASSPPEPLDCQLSAWTAWSQCDPCQKKRYRYAKLEQPSQFGGELCSYYGRDVEPCSTASVCRNSRRCEGFVCATTGRCIPRRLLCNEDDDCGDKSDEQNCKKLFPACKTETEEYWGVENLGKGINILNSNLEGVVVDNRYYAGSCLPHYIYNTRFRKPYNLQTYLLETVGKYEFLVNEYESYSSYEKDTFRAHSSQKSVSIGIKLPGIFEFGFNYDDNRVKKFMQKTRSFSGTKSSFLRANSRLEVARYSLKSRGLVLHHEFFQRIKSLPLEYVYGEYREIFKDYGTHYITEATLGGIYEYTVIMNQKTMEESGYTLNDAKTCINAGMKIGVNIEGVYVHGGVKAGFCSGMLKEIGDNKVKKTFVEDFVALVKGGASEYITRMAYKQLPTADLMQEWGEAVQYNPEIIDSKTEPLFQLVTGTDFANGNLIRRNMQQALEEYLAESSSCRCSQCHNNGVAVLKGTRCECVCPVGFKGDACEITQRTVSVDGSWSCWSSWSSCTNQEKRRTRQCTHPPPHNGGSPCSGIDAESTPCK</sequence>
<feature type="signal peptide" evidence="27">
    <location>
        <begin position="1"/>
        <end position="19"/>
    </location>
</feature>
<dbReference type="Pfam" id="PF00090">
    <property type="entry name" value="TSP_1"/>
    <property type="match status" value="2"/>
</dbReference>
<accession>A0AAD8G1G0</accession>
<dbReference type="InterPro" id="IPR000884">
    <property type="entry name" value="TSP1_rpt"/>
</dbReference>
<keyword evidence="16" id="KW-0473">Membrane attack complex</keyword>
<dbReference type="AlphaFoldDB" id="A0AAD8G1G0"/>
<keyword evidence="9" id="KW-0399">Innate immunity</keyword>
<evidence type="ECO:0000256" key="8">
    <source>
        <dbReference type="ARBA" id="ARBA00022537"/>
    </source>
</evidence>
<comment type="similarity">
    <text evidence="3">Belongs to the complement C6/C7/C8/C9 family.</text>
</comment>
<keyword evidence="17" id="KW-0472">Membrane</keyword>
<dbReference type="GO" id="GO:0006957">
    <property type="term" value="P:complement activation, alternative pathway"/>
    <property type="evidence" value="ECO:0007669"/>
    <property type="project" value="UniProtKB-KW"/>
</dbReference>
<keyword evidence="15" id="KW-0180">Complement pathway</keyword>
<comment type="caution">
    <text evidence="25">Lacks conserved residue(s) required for the propagation of feature annotation.</text>
</comment>
<evidence type="ECO:0000256" key="6">
    <source>
        <dbReference type="ARBA" id="ARBA00022525"/>
    </source>
</evidence>
<keyword evidence="11 27" id="KW-0732">Signal</keyword>
<proteinExistence type="inferred from homology"/>
<dbReference type="GO" id="GO:0005576">
    <property type="term" value="C:extracellular region"/>
    <property type="evidence" value="ECO:0007669"/>
    <property type="project" value="UniProtKB-SubCell"/>
</dbReference>
<evidence type="ECO:0000256" key="10">
    <source>
        <dbReference type="ARBA" id="ARBA00022692"/>
    </source>
</evidence>
<protein>
    <recommendedName>
        <fullName evidence="4">Complement component C8 beta chain</fullName>
    </recommendedName>
    <alternativeName>
        <fullName evidence="22">Complement component 8 subunit beta</fullName>
    </alternativeName>
</protein>
<evidence type="ECO:0000313" key="30">
    <source>
        <dbReference type="Proteomes" id="UP001230051"/>
    </source>
</evidence>
<dbReference type="GO" id="GO:0031640">
    <property type="term" value="P:killing of cells of another organism"/>
    <property type="evidence" value="ECO:0007669"/>
    <property type="project" value="UniProtKB-KW"/>
</dbReference>
<dbReference type="Pfam" id="PF00057">
    <property type="entry name" value="Ldl_recept_a"/>
    <property type="match status" value="1"/>
</dbReference>
<dbReference type="PROSITE" id="PS01209">
    <property type="entry name" value="LDLRA_1"/>
    <property type="match status" value="1"/>
</dbReference>
<evidence type="ECO:0000256" key="20">
    <source>
        <dbReference type="ARBA" id="ARBA00023180"/>
    </source>
</evidence>
<keyword evidence="21" id="KW-1053">Target membrane</keyword>
<evidence type="ECO:0000259" key="28">
    <source>
        <dbReference type="PROSITE" id="PS51412"/>
    </source>
</evidence>
<keyword evidence="30" id="KW-1185">Reference proteome</keyword>
<evidence type="ECO:0000256" key="3">
    <source>
        <dbReference type="ARBA" id="ARBA00009214"/>
    </source>
</evidence>
<dbReference type="Gene3D" id="4.10.400.10">
    <property type="entry name" value="Low-density Lipoprotein Receptor"/>
    <property type="match status" value="1"/>
</dbReference>
<dbReference type="Pfam" id="PF21195">
    <property type="entry name" value="EGF_C8A_B_C6"/>
    <property type="match status" value="1"/>
</dbReference>
<evidence type="ECO:0000313" key="29">
    <source>
        <dbReference type="EMBL" id="KAK1165105.1"/>
    </source>
</evidence>
<organism evidence="29 30">
    <name type="scientific">Acipenser oxyrinchus oxyrinchus</name>
    <dbReference type="NCBI Taxonomy" id="40147"/>
    <lineage>
        <taxon>Eukaryota</taxon>
        <taxon>Metazoa</taxon>
        <taxon>Chordata</taxon>
        <taxon>Craniata</taxon>
        <taxon>Vertebrata</taxon>
        <taxon>Euteleostomi</taxon>
        <taxon>Actinopterygii</taxon>
        <taxon>Chondrostei</taxon>
        <taxon>Acipenseriformes</taxon>
        <taxon>Acipenseridae</taxon>
        <taxon>Acipenser</taxon>
    </lineage>
</organism>
<reference evidence="29" key="1">
    <citation type="submission" date="2022-02" db="EMBL/GenBank/DDBJ databases">
        <title>Atlantic sturgeon de novo genome assembly.</title>
        <authorList>
            <person name="Stock M."/>
            <person name="Klopp C."/>
            <person name="Guiguen Y."/>
            <person name="Cabau C."/>
            <person name="Parinello H."/>
            <person name="Santidrian Yebra-Pimentel E."/>
            <person name="Kuhl H."/>
            <person name="Dirks R.P."/>
            <person name="Guessner J."/>
            <person name="Wuertz S."/>
            <person name="Du K."/>
            <person name="Schartl M."/>
        </authorList>
    </citation>
    <scope>NUCLEOTIDE SEQUENCE</scope>
    <source>
        <strain evidence="29">STURGEONOMICS-FGT-2020</strain>
        <tissue evidence="29">Whole blood</tissue>
    </source>
</reference>
<keyword evidence="10" id="KW-0812">Transmembrane</keyword>
<evidence type="ECO:0000256" key="22">
    <source>
        <dbReference type="ARBA" id="ARBA00031383"/>
    </source>
</evidence>
<dbReference type="InterPro" id="IPR023415">
    <property type="entry name" value="LDLR_class-A_CS"/>
</dbReference>
<dbReference type="GO" id="GO:0044218">
    <property type="term" value="C:other organism cell membrane"/>
    <property type="evidence" value="ECO:0007669"/>
    <property type="project" value="UniProtKB-KW"/>
</dbReference>
<evidence type="ECO:0000256" key="26">
    <source>
        <dbReference type="SAM" id="MobiDB-lite"/>
    </source>
</evidence>
<keyword evidence="5" id="KW-1134">Transmembrane beta strand</keyword>
<evidence type="ECO:0000256" key="2">
    <source>
        <dbReference type="ARBA" id="ARBA00004613"/>
    </source>
</evidence>
<evidence type="ECO:0000256" key="12">
    <source>
        <dbReference type="ARBA" id="ARBA00022737"/>
    </source>
</evidence>
<evidence type="ECO:0000256" key="21">
    <source>
        <dbReference type="ARBA" id="ARBA00023298"/>
    </source>
</evidence>
<dbReference type="PRINTS" id="PR00764">
    <property type="entry name" value="COMPLEMENTC9"/>
</dbReference>
<keyword evidence="20" id="KW-0325">Glycoprotein</keyword>
<dbReference type="InterPro" id="IPR020863">
    <property type="entry name" value="MACPF_CS"/>
</dbReference>
<dbReference type="PANTHER" id="PTHR45742:SF5">
    <property type="entry name" value="COMPLEMENT COMPONENT C8 BETA CHAIN"/>
    <property type="match status" value="1"/>
</dbReference>
<evidence type="ECO:0000256" key="11">
    <source>
        <dbReference type="ARBA" id="ARBA00022729"/>
    </source>
</evidence>
<evidence type="ECO:0000256" key="14">
    <source>
        <dbReference type="ARBA" id="ARBA00022859"/>
    </source>
</evidence>
<comment type="function">
    <text evidence="23">Component of the membrane attack complex (MAC), a multiprotein complex activated by the complement cascade, which inserts into a target cell membrane and forms a pore, leading to target cell membrane rupture and cell lysis. The MAC is initiated by proteolytic cleavage of C5 into complement C5b in response to the classical, alternative, lectin and GZMK complement pathways. The complement pathways consist in a cascade of proteins that leads to phagocytosis and breakdown of pathogens and signaling that strengthens the adaptive immune system. C8B, together with C8A and C8G, inserts into the target membrane, but does not form pores by itself. During MAC assembly, associates with C5b, C6 and C7 to form the C5b8 intermediate complex that inserts into the target membrane and traverses the bilayer increasing membrane rigidity.</text>
</comment>
<dbReference type="CDD" id="cd00112">
    <property type="entry name" value="LDLa"/>
    <property type="match status" value="1"/>
</dbReference>
<keyword evidence="8" id="KW-1052">Target cell membrane</keyword>
<evidence type="ECO:0000256" key="16">
    <source>
        <dbReference type="ARBA" id="ARBA00023058"/>
    </source>
</evidence>
<evidence type="ECO:0000256" key="27">
    <source>
        <dbReference type="SAM" id="SignalP"/>
    </source>
</evidence>
<evidence type="ECO:0000256" key="1">
    <source>
        <dbReference type="ARBA" id="ARBA00004276"/>
    </source>
</evidence>
<keyword evidence="14" id="KW-0391">Immunity</keyword>
<dbReference type="SMART" id="SM00209">
    <property type="entry name" value="TSP1"/>
    <property type="match status" value="2"/>
</dbReference>
<dbReference type="InterPro" id="IPR036055">
    <property type="entry name" value="LDL_receptor-like_sf"/>
</dbReference>
<evidence type="ECO:0000256" key="7">
    <source>
        <dbReference type="ARBA" id="ARBA00022536"/>
    </source>
</evidence>
<evidence type="ECO:0000256" key="23">
    <source>
        <dbReference type="ARBA" id="ARBA00093292"/>
    </source>
</evidence>
<dbReference type="InterPro" id="IPR020864">
    <property type="entry name" value="MACPF"/>
</dbReference>
<dbReference type="GO" id="GO:0006958">
    <property type="term" value="P:complement activation, classical pathway"/>
    <property type="evidence" value="ECO:0007669"/>
    <property type="project" value="UniProtKB-KW"/>
</dbReference>
<evidence type="ECO:0000256" key="19">
    <source>
        <dbReference type="ARBA" id="ARBA00023162"/>
    </source>
</evidence>
<dbReference type="SUPFAM" id="SSF82895">
    <property type="entry name" value="TSP-1 type 1 repeat"/>
    <property type="match status" value="2"/>
</dbReference>
<dbReference type="PROSITE" id="PS50092">
    <property type="entry name" value="TSP1"/>
    <property type="match status" value="2"/>
</dbReference>
<dbReference type="PROSITE" id="PS51412">
    <property type="entry name" value="MACPF_2"/>
    <property type="match status" value="1"/>
</dbReference>
<dbReference type="InterPro" id="IPR036383">
    <property type="entry name" value="TSP1_rpt_sf"/>
</dbReference>
<dbReference type="PROSITE" id="PS00279">
    <property type="entry name" value="MACPF_1"/>
    <property type="match status" value="1"/>
</dbReference>
<evidence type="ECO:0000256" key="5">
    <source>
        <dbReference type="ARBA" id="ARBA00022452"/>
    </source>
</evidence>
<keyword evidence="7" id="KW-0245">EGF-like domain</keyword>
<dbReference type="PANTHER" id="PTHR45742">
    <property type="entry name" value="COMPLEMENT COMPONENT C6"/>
    <property type="match status" value="1"/>
</dbReference>
<feature type="region of interest" description="Disordered" evidence="26">
    <location>
        <begin position="546"/>
        <end position="572"/>
    </location>
</feature>
<evidence type="ECO:0000256" key="9">
    <source>
        <dbReference type="ARBA" id="ARBA00022588"/>
    </source>
</evidence>
<dbReference type="SUPFAM" id="SSF57424">
    <property type="entry name" value="LDL receptor-like module"/>
    <property type="match status" value="1"/>
</dbReference>
<evidence type="ECO:0000256" key="18">
    <source>
        <dbReference type="ARBA" id="ARBA00023157"/>
    </source>
</evidence>
<evidence type="ECO:0000256" key="17">
    <source>
        <dbReference type="ARBA" id="ARBA00023136"/>
    </source>
</evidence>
<dbReference type="PROSITE" id="PS50068">
    <property type="entry name" value="LDLRA_2"/>
    <property type="match status" value="1"/>
</dbReference>
<evidence type="ECO:0000256" key="13">
    <source>
        <dbReference type="ARBA" id="ARBA00022852"/>
    </source>
</evidence>
<feature type="disulfide bond" evidence="25">
    <location>
        <begin position="122"/>
        <end position="137"/>
    </location>
</feature>
<dbReference type="Proteomes" id="UP001230051">
    <property type="component" value="Unassembled WGS sequence"/>
</dbReference>
<gene>
    <name evidence="29" type="primary">C8B</name>
    <name evidence="29" type="ORF">AOXY_G13548</name>
</gene>
<keyword evidence="12" id="KW-0677">Repeat</keyword>
<keyword evidence="18 25" id="KW-1015">Disulfide bond</keyword>
<comment type="subcellular location">
    <subcellularLocation>
        <location evidence="2">Secreted</location>
    </subcellularLocation>
    <subcellularLocation>
        <location evidence="1">Target cell membrane</location>
        <topology evidence="1">Multi-pass membrane protein</topology>
    </subcellularLocation>
</comment>
<dbReference type="Gene3D" id="2.20.100.10">
    <property type="entry name" value="Thrombospondin type-1 (TSP1) repeat"/>
    <property type="match status" value="2"/>
</dbReference>
<dbReference type="SMART" id="SM00457">
    <property type="entry name" value="MACPF"/>
    <property type="match status" value="1"/>
</dbReference>
<evidence type="ECO:0000256" key="25">
    <source>
        <dbReference type="PROSITE-ProRule" id="PRU00124"/>
    </source>
</evidence>
<keyword evidence="6" id="KW-0964">Secreted</keyword>
<feature type="domain" description="MACPF" evidence="28">
    <location>
        <begin position="140"/>
        <end position="486"/>
    </location>
</feature>
<evidence type="ECO:0000256" key="15">
    <source>
        <dbReference type="ARBA" id="ARBA00022875"/>
    </source>
</evidence>
<feature type="chain" id="PRO_5042278135" description="Complement component C8 beta chain" evidence="27">
    <location>
        <begin position="20"/>
        <end position="572"/>
    </location>
</feature>
<evidence type="ECO:0000256" key="24">
    <source>
        <dbReference type="ARBA" id="ARBA00093472"/>
    </source>
</evidence>
<dbReference type="SMART" id="SM00192">
    <property type="entry name" value="LDLa"/>
    <property type="match status" value="1"/>
</dbReference>
<dbReference type="Pfam" id="PF01823">
    <property type="entry name" value="MACPF"/>
    <property type="match status" value="1"/>
</dbReference>
<dbReference type="GO" id="GO:0005579">
    <property type="term" value="C:membrane attack complex"/>
    <property type="evidence" value="ECO:0007669"/>
    <property type="project" value="UniProtKB-KW"/>
</dbReference>
<name>A0AAD8G1G0_ACIOX</name>
<comment type="caution">
    <text evidence="29">The sequence shown here is derived from an EMBL/GenBank/DDBJ whole genome shotgun (WGS) entry which is preliminary data.</text>
</comment>
<keyword evidence="19" id="KW-0179">Complement alternate pathway</keyword>